<dbReference type="InterPro" id="IPR036691">
    <property type="entry name" value="Endo/exonu/phosph_ase_sf"/>
</dbReference>
<feature type="domain" description="Endonuclease/exonuclease/phosphatase" evidence="1">
    <location>
        <begin position="120"/>
        <end position="262"/>
    </location>
</feature>
<dbReference type="SUPFAM" id="SSF56219">
    <property type="entry name" value="DNase I-like"/>
    <property type="match status" value="1"/>
</dbReference>
<dbReference type="InterPro" id="IPR005135">
    <property type="entry name" value="Endo/exonuclease/phosphatase"/>
</dbReference>
<sequence length="387" mass="44185">LNGSFFKTSKKSLTEFKVMFWNIHGFSNIGYLDSGQIMEIVGCNVIFFNETWLTSEPQNVCKYFCNYKTVHINAVKSNIKGRAKGGILAFVRKNMTYEIIDVNSSWIFILLNLHSRKCIVGNVYFAPDCELSKALHSLEIILNNISINHPTVEVYIGGDFNSRIGLLNDIDPEMCFNLPVSNTRSSCDRTVNNRVKDLVLFMENNGFVVLNGRTNSDLTGKFTYLSTTGKSTIDLVWTNFIGLNFLLDMKITDSVLLSDHLPCVISLSSNDTRDHCSSANKINEWAKTVTTWDKDKLKLYTDNLKHIEFPSVGSVEYLNNFLINTLTSLALQLNILQIKTTNSNYFKKYNKPWFSSDCYEAKRSMKHSYKLFISNEFDPNNFAEFCN</sequence>
<protein>
    <submittedName>
        <fullName evidence="2">Putative pol-like protein</fullName>
    </submittedName>
</protein>
<feature type="non-terminal residue" evidence="2">
    <location>
        <position position="387"/>
    </location>
</feature>
<dbReference type="GO" id="GO:0003824">
    <property type="term" value="F:catalytic activity"/>
    <property type="evidence" value="ECO:0007669"/>
    <property type="project" value="InterPro"/>
</dbReference>
<organism evidence="2">
    <name type="scientific">Triatoma infestans</name>
    <name type="common">Assassin bug</name>
    <dbReference type="NCBI Taxonomy" id="30076"/>
    <lineage>
        <taxon>Eukaryota</taxon>
        <taxon>Metazoa</taxon>
        <taxon>Ecdysozoa</taxon>
        <taxon>Arthropoda</taxon>
        <taxon>Hexapoda</taxon>
        <taxon>Insecta</taxon>
        <taxon>Pterygota</taxon>
        <taxon>Neoptera</taxon>
        <taxon>Paraneoptera</taxon>
        <taxon>Hemiptera</taxon>
        <taxon>Heteroptera</taxon>
        <taxon>Panheteroptera</taxon>
        <taxon>Cimicomorpha</taxon>
        <taxon>Reduviidae</taxon>
        <taxon>Triatominae</taxon>
        <taxon>Triatoma</taxon>
    </lineage>
</organism>
<feature type="non-terminal residue" evidence="2">
    <location>
        <position position="1"/>
    </location>
</feature>
<proteinExistence type="evidence at transcript level"/>
<evidence type="ECO:0000313" key="2">
    <source>
        <dbReference type="EMBL" id="JAC18645.1"/>
    </source>
</evidence>
<dbReference type="AlphaFoldDB" id="A0A023FBA9"/>
<dbReference type="Pfam" id="PF14529">
    <property type="entry name" value="Exo_endo_phos_2"/>
    <property type="match status" value="1"/>
</dbReference>
<evidence type="ECO:0000259" key="1">
    <source>
        <dbReference type="Pfam" id="PF14529"/>
    </source>
</evidence>
<reference evidence="2" key="1">
    <citation type="journal article" date="2014" name="PLoS Negl. Trop. Dis.">
        <title>An updated insight into the Sialotranscriptome of Triatoma infestans: developmental stage and geographic variations.</title>
        <authorList>
            <person name="Schwarz A."/>
            <person name="Medrano-Mercado N."/>
            <person name="Schaub G.A."/>
            <person name="Struchiner C.J."/>
            <person name="Bargues M.D."/>
            <person name="Levy M.Z."/>
            <person name="Ribeiro J.M."/>
        </authorList>
    </citation>
    <scope>NUCLEOTIDE SEQUENCE</scope>
    <source>
        <strain evidence="2">Chile</strain>
        <tissue evidence="2">Salivary glands</tissue>
    </source>
</reference>
<name>A0A023FBA9_TRIIF</name>
<dbReference type="EMBL" id="GBBI01000067">
    <property type="protein sequence ID" value="JAC18645.1"/>
    <property type="molecule type" value="mRNA"/>
</dbReference>
<dbReference type="Gene3D" id="3.60.10.10">
    <property type="entry name" value="Endonuclease/exonuclease/phosphatase"/>
    <property type="match status" value="1"/>
</dbReference>
<accession>A0A023FBA9</accession>